<gene>
    <name evidence="1" type="ORF">A2368_01800</name>
</gene>
<protein>
    <submittedName>
        <fullName evidence="1">Uncharacterized protein</fullName>
    </submittedName>
</protein>
<reference evidence="1 2" key="1">
    <citation type="journal article" date="2016" name="Nat. Commun.">
        <title>Thousands of microbial genomes shed light on interconnected biogeochemical processes in an aquifer system.</title>
        <authorList>
            <person name="Anantharaman K."/>
            <person name="Brown C.T."/>
            <person name="Hug L.A."/>
            <person name="Sharon I."/>
            <person name="Castelle C.J."/>
            <person name="Probst A.J."/>
            <person name="Thomas B.C."/>
            <person name="Singh A."/>
            <person name="Wilkins M.J."/>
            <person name="Karaoz U."/>
            <person name="Brodie E.L."/>
            <person name="Williams K.H."/>
            <person name="Hubbard S.S."/>
            <person name="Banfield J.F."/>
        </authorList>
    </citation>
    <scope>NUCLEOTIDE SEQUENCE [LARGE SCALE GENOMIC DNA]</scope>
</reference>
<sequence length="186" mass="20977">MLKKRRHMESHRLYFKAARAVTPEALFDALVTGFAIDLISDDAKYQVLTVVSLTYTSGHDPFQLDFRAKKSCGGGQEMHFLGWINLHSRGSWITEIPADCIILPLQKDRKGIVAGPSISDLTAHLLSHHPEYLVFNDASSGGSMHFVITHVRRTASGFIFRVLDLGAFEHLLYYNPITRQGWHSRV</sequence>
<dbReference type="EMBL" id="MFAM01000022">
    <property type="protein sequence ID" value="OGD79399.1"/>
    <property type="molecule type" value="Genomic_DNA"/>
</dbReference>
<evidence type="ECO:0000313" key="2">
    <source>
        <dbReference type="Proteomes" id="UP000176682"/>
    </source>
</evidence>
<organism evidence="1 2">
    <name type="scientific">Candidatus Collierbacteria bacterium RIFOXYB1_FULL_49_13</name>
    <dbReference type="NCBI Taxonomy" id="1817728"/>
    <lineage>
        <taxon>Bacteria</taxon>
        <taxon>Candidatus Collieribacteriota</taxon>
    </lineage>
</organism>
<dbReference type="AlphaFoldDB" id="A0A1F5FID1"/>
<evidence type="ECO:0000313" key="1">
    <source>
        <dbReference type="EMBL" id="OGD79399.1"/>
    </source>
</evidence>
<proteinExistence type="predicted"/>
<accession>A0A1F5FID1</accession>
<comment type="caution">
    <text evidence="1">The sequence shown here is derived from an EMBL/GenBank/DDBJ whole genome shotgun (WGS) entry which is preliminary data.</text>
</comment>
<name>A0A1F5FID1_9BACT</name>
<dbReference type="Proteomes" id="UP000176682">
    <property type="component" value="Unassembled WGS sequence"/>
</dbReference>